<dbReference type="HAMAP" id="MF_01603">
    <property type="entry name" value="HldE"/>
    <property type="match status" value="1"/>
</dbReference>
<dbReference type="NCBIfam" id="TIGR02199">
    <property type="entry name" value="rfaE_dom_II"/>
    <property type="match status" value="1"/>
</dbReference>
<proteinExistence type="inferred from homology"/>
<sequence length="507" mass="55010">MTSQRPLIDAVRNAFRTPDGISPRILVVGDLMLDRYLWGEVERISPEAPVPVVHLRHQSDRFGGSANVAANLAGLGVNTFIAGYVGDDAEGQRLMQMLTESSIDSRCLVRSYTRPTVTKTRVIGGHQQMLRLDKEIPGQYVEGERTQLLNAVLDLLSEGPIRAVILSDYAKGALDPGMCQAIIGAARKRNIFVLVDPKGRDYNKYLGANAITPNLRETADVLGVPIHDVDRILDGAKELRRRLGLDFIAVTRSEHGISLIAQEFTKHLPAVAREVFDVSGAGDTVIATLASGITAGLSAVEACQLANAAAATVVSKVGTVPVDREELLHETERENTVSQADKICDMRLLLRRIEAWRARGERIVFTNGCFDLLHAGHVTYLESAKRLGNRLVVGLNTDRSISALKGPSRPVIHEGDRARIIAALESVDAVVLFDEATPIDLIKTVRPDVLVKGSDYTESQVVGAAEVKSWGGRVELIPVVAGRSTSEIIDRVASKTIEAKKVASVTY</sequence>
<evidence type="ECO:0000256" key="10">
    <source>
        <dbReference type="ARBA" id="ARBA00047428"/>
    </source>
</evidence>
<evidence type="ECO:0000259" key="12">
    <source>
        <dbReference type="Pfam" id="PF00294"/>
    </source>
</evidence>
<evidence type="ECO:0000256" key="9">
    <source>
        <dbReference type="ARBA" id="ARBA00023277"/>
    </source>
</evidence>
<dbReference type="EC" id="2.7.7.70" evidence="11"/>
<protein>
    <recommendedName>
        <fullName evidence="11">Bifunctional protein HldE</fullName>
    </recommendedName>
    <domain>
        <recommendedName>
            <fullName evidence="11">D-beta-D-heptose 7-phosphate kinase</fullName>
            <ecNumber evidence="11">2.7.1.167</ecNumber>
        </recommendedName>
        <alternativeName>
            <fullName evidence="11">D-beta-D-heptose 7-phosphotransferase</fullName>
        </alternativeName>
        <alternativeName>
            <fullName evidence="11">D-glycero-beta-D-manno-heptose-7-phosphate kinase</fullName>
        </alternativeName>
    </domain>
    <domain>
        <recommendedName>
            <fullName evidence="11">D-beta-D-heptose 1-phosphate adenylyltransferase</fullName>
            <ecNumber evidence="11">2.7.7.70</ecNumber>
        </recommendedName>
        <alternativeName>
            <fullName evidence="11">D-glycero-beta-D-manno-heptose 1-phosphate adenylyltransferase</fullName>
        </alternativeName>
    </domain>
</protein>
<keyword evidence="4 11" id="KW-0548">Nucleotidyltransferase</keyword>
<dbReference type="SUPFAM" id="SSF53613">
    <property type="entry name" value="Ribokinase-like"/>
    <property type="match status" value="1"/>
</dbReference>
<dbReference type="PANTHER" id="PTHR46969:SF1">
    <property type="entry name" value="BIFUNCTIONAL PROTEIN HLDE"/>
    <property type="match status" value="1"/>
</dbReference>
<evidence type="ECO:0000256" key="8">
    <source>
        <dbReference type="ARBA" id="ARBA00023268"/>
    </source>
</evidence>
<evidence type="ECO:0000313" key="14">
    <source>
        <dbReference type="EMBL" id="CAI8926313.1"/>
    </source>
</evidence>
<evidence type="ECO:0000256" key="11">
    <source>
        <dbReference type="HAMAP-Rule" id="MF_01603"/>
    </source>
</evidence>
<comment type="subunit">
    <text evidence="11">Homodimer.</text>
</comment>
<evidence type="ECO:0000256" key="6">
    <source>
        <dbReference type="ARBA" id="ARBA00022777"/>
    </source>
</evidence>
<dbReference type="InterPro" id="IPR011914">
    <property type="entry name" value="RfaE_dom_II"/>
</dbReference>
<comment type="similarity">
    <text evidence="11">In the C-terminal section; belongs to the cytidylyltransferase family.</text>
</comment>
<reference evidence="14 15" key="1">
    <citation type="submission" date="2023-03" db="EMBL/GenBank/DDBJ databases">
        <authorList>
            <person name="Pearce D."/>
        </authorList>
    </citation>
    <scope>NUCLEOTIDE SEQUENCE [LARGE SCALE GENOMIC DNA]</scope>
    <source>
        <strain evidence="14">Msz</strain>
    </source>
</reference>
<evidence type="ECO:0000256" key="3">
    <source>
        <dbReference type="ARBA" id="ARBA00022679"/>
    </source>
</evidence>
<dbReference type="PANTHER" id="PTHR46969">
    <property type="entry name" value="BIFUNCTIONAL PROTEIN HLDE"/>
    <property type="match status" value="1"/>
</dbReference>
<evidence type="ECO:0000259" key="13">
    <source>
        <dbReference type="Pfam" id="PF01467"/>
    </source>
</evidence>
<dbReference type="InterPro" id="IPR011913">
    <property type="entry name" value="RfaE_dom_I"/>
</dbReference>
<evidence type="ECO:0000256" key="7">
    <source>
        <dbReference type="ARBA" id="ARBA00022840"/>
    </source>
</evidence>
<dbReference type="Pfam" id="PF00294">
    <property type="entry name" value="PfkB"/>
    <property type="match status" value="1"/>
</dbReference>
<evidence type="ECO:0000313" key="15">
    <source>
        <dbReference type="Proteomes" id="UP001162030"/>
    </source>
</evidence>
<organism evidence="14 15">
    <name type="scientific">Methylocaldum szegediense</name>
    <dbReference type="NCBI Taxonomy" id="73780"/>
    <lineage>
        <taxon>Bacteria</taxon>
        <taxon>Pseudomonadati</taxon>
        <taxon>Pseudomonadota</taxon>
        <taxon>Gammaproteobacteria</taxon>
        <taxon>Methylococcales</taxon>
        <taxon>Methylococcaceae</taxon>
        <taxon>Methylocaldum</taxon>
    </lineage>
</organism>
<comment type="catalytic activity">
    <reaction evidence="11">
        <text>D-glycero-beta-D-manno-heptose 7-phosphate + ATP = D-glycero-beta-D-manno-heptose 1,7-bisphosphate + ADP + H(+)</text>
        <dbReference type="Rhea" id="RHEA:27473"/>
        <dbReference type="ChEBI" id="CHEBI:15378"/>
        <dbReference type="ChEBI" id="CHEBI:30616"/>
        <dbReference type="ChEBI" id="CHEBI:60204"/>
        <dbReference type="ChEBI" id="CHEBI:60208"/>
        <dbReference type="ChEBI" id="CHEBI:456216"/>
        <dbReference type="EC" id="2.7.1.167"/>
    </reaction>
</comment>
<evidence type="ECO:0000256" key="1">
    <source>
        <dbReference type="ARBA" id="ARBA00002319"/>
    </source>
</evidence>
<keyword evidence="6 11" id="KW-0418">Kinase</keyword>
<dbReference type="InterPro" id="IPR014729">
    <property type="entry name" value="Rossmann-like_a/b/a_fold"/>
</dbReference>
<dbReference type="InterPro" id="IPR011611">
    <property type="entry name" value="PfkB_dom"/>
</dbReference>
<dbReference type="GO" id="GO:0016779">
    <property type="term" value="F:nucleotidyltransferase activity"/>
    <property type="evidence" value="ECO:0007669"/>
    <property type="project" value="UniProtKB-KW"/>
</dbReference>
<keyword evidence="9 11" id="KW-0119">Carbohydrate metabolism</keyword>
<feature type="region of interest" description="Ribokinase" evidence="11">
    <location>
        <begin position="1"/>
        <end position="337"/>
    </location>
</feature>
<comment type="pathway">
    <text evidence="11">Nucleotide-sugar biosynthesis; ADP-L-glycero-beta-D-manno-heptose biosynthesis; ADP-L-glycero-beta-D-manno-heptose from D-glycero-beta-D-manno-heptose 7-phosphate: step 1/4.</text>
</comment>
<comment type="similarity">
    <text evidence="11">In the N-terminal section; belongs to the carbohydrate kinase PfkB family.</text>
</comment>
<dbReference type="Pfam" id="PF01467">
    <property type="entry name" value="CTP_transf_like"/>
    <property type="match status" value="1"/>
</dbReference>
<feature type="region of interest" description="Cytidylyltransferase" evidence="11">
    <location>
        <begin position="365"/>
        <end position="507"/>
    </location>
</feature>
<dbReference type="SUPFAM" id="SSF52374">
    <property type="entry name" value="Nucleotidylyl transferase"/>
    <property type="match status" value="1"/>
</dbReference>
<accession>A0ABM9I6M1</accession>
<dbReference type="InterPro" id="IPR004821">
    <property type="entry name" value="Cyt_trans-like"/>
</dbReference>
<feature type="domain" description="Carbohydrate kinase PfkB" evidence="12">
    <location>
        <begin position="24"/>
        <end position="320"/>
    </location>
</feature>
<comment type="function">
    <text evidence="1 11">Catalyzes the phosphorylation of D-glycero-D-manno-heptose 7-phosphate at the C-1 position to selectively form D-glycero-beta-D-manno-heptose-1,7-bisphosphate.</text>
</comment>
<name>A0ABM9I6M1_9GAMM</name>
<keyword evidence="5 11" id="KW-0547">Nucleotide-binding</keyword>
<evidence type="ECO:0000256" key="5">
    <source>
        <dbReference type="ARBA" id="ARBA00022741"/>
    </source>
</evidence>
<dbReference type="Gene3D" id="3.40.1190.20">
    <property type="match status" value="1"/>
</dbReference>
<gene>
    <name evidence="11 14" type="primary">hldE</name>
    <name evidence="14" type="ORF">MSZNOR_3944</name>
</gene>
<dbReference type="CDD" id="cd01172">
    <property type="entry name" value="RfaE_like"/>
    <property type="match status" value="1"/>
</dbReference>
<keyword evidence="8 11" id="KW-0511">Multifunctional enzyme</keyword>
<keyword evidence="15" id="KW-1185">Reference proteome</keyword>
<dbReference type="NCBIfam" id="TIGR02198">
    <property type="entry name" value="rfaE_dom_I"/>
    <property type="match status" value="1"/>
</dbReference>
<feature type="active site" evidence="11">
    <location>
        <position position="283"/>
    </location>
</feature>
<dbReference type="Gene3D" id="3.40.50.620">
    <property type="entry name" value="HUPs"/>
    <property type="match status" value="1"/>
</dbReference>
<dbReference type="RefSeq" id="WP_317963415.1">
    <property type="nucleotide sequence ID" value="NZ_OX458333.1"/>
</dbReference>
<keyword evidence="3 11" id="KW-0808">Transferase</keyword>
<evidence type="ECO:0000256" key="2">
    <source>
        <dbReference type="ARBA" id="ARBA00003753"/>
    </source>
</evidence>
<evidence type="ECO:0000256" key="4">
    <source>
        <dbReference type="ARBA" id="ARBA00022695"/>
    </source>
</evidence>
<keyword evidence="7 11" id="KW-0067">ATP-binding</keyword>
<dbReference type="GO" id="GO:0033785">
    <property type="term" value="F:heptose 7-phosphate kinase activity"/>
    <property type="evidence" value="ECO:0007669"/>
    <property type="project" value="UniProtKB-EC"/>
</dbReference>
<dbReference type="NCBIfam" id="TIGR00125">
    <property type="entry name" value="cyt_tran_rel"/>
    <property type="match status" value="1"/>
</dbReference>
<feature type="domain" description="Cytidyltransferase-like" evidence="13">
    <location>
        <begin position="365"/>
        <end position="478"/>
    </location>
</feature>
<dbReference type="InterPro" id="IPR023030">
    <property type="entry name" value="Bifunc_HldE"/>
</dbReference>
<dbReference type="Proteomes" id="UP001162030">
    <property type="component" value="Chromosome"/>
</dbReference>
<dbReference type="EC" id="2.7.1.167" evidence="11"/>
<dbReference type="EMBL" id="OX458333">
    <property type="protein sequence ID" value="CAI8926313.1"/>
    <property type="molecule type" value="Genomic_DNA"/>
</dbReference>
<dbReference type="InterPro" id="IPR029056">
    <property type="entry name" value="Ribokinase-like"/>
</dbReference>
<comment type="function">
    <text evidence="2 11">Catalyzes the ADP transfer from ATP to D-glycero-beta-D-manno-heptose 1-phosphate, yielding ADP-D-glycero-beta-D-manno-heptose.</text>
</comment>
<comment type="catalytic activity">
    <reaction evidence="10 11">
        <text>D-glycero-beta-D-manno-heptose 1-phosphate + ATP + H(+) = ADP-D-glycero-beta-D-manno-heptose + diphosphate</text>
        <dbReference type="Rhea" id="RHEA:27465"/>
        <dbReference type="ChEBI" id="CHEBI:15378"/>
        <dbReference type="ChEBI" id="CHEBI:30616"/>
        <dbReference type="ChEBI" id="CHEBI:33019"/>
        <dbReference type="ChEBI" id="CHEBI:59967"/>
        <dbReference type="ChEBI" id="CHEBI:61593"/>
        <dbReference type="EC" id="2.7.7.70"/>
    </reaction>
</comment>
<feature type="binding site" evidence="11">
    <location>
        <begin position="214"/>
        <end position="217"/>
    </location>
    <ligand>
        <name>ATP</name>
        <dbReference type="ChEBI" id="CHEBI:30616"/>
    </ligand>
</feature>
<comment type="pathway">
    <text evidence="11">Nucleotide-sugar biosynthesis; ADP-L-glycero-beta-D-manno-heptose biosynthesis; ADP-L-glycero-beta-D-manno-heptose from D-glycero-beta-D-manno-heptose 7-phosphate: step 3/4.</text>
</comment>